<organism evidence="1">
    <name type="scientific">Arundo donax</name>
    <name type="common">Giant reed</name>
    <name type="synonym">Donax arundinaceus</name>
    <dbReference type="NCBI Taxonomy" id="35708"/>
    <lineage>
        <taxon>Eukaryota</taxon>
        <taxon>Viridiplantae</taxon>
        <taxon>Streptophyta</taxon>
        <taxon>Embryophyta</taxon>
        <taxon>Tracheophyta</taxon>
        <taxon>Spermatophyta</taxon>
        <taxon>Magnoliopsida</taxon>
        <taxon>Liliopsida</taxon>
        <taxon>Poales</taxon>
        <taxon>Poaceae</taxon>
        <taxon>PACMAD clade</taxon>
        <taxon>Arundinoideae</taxon>
        <taxon>Arundineae</taxon>
        <taxon>Arundo</taxon>
    </lineage>
</organism>
<sequence length="47" mass="5272">MVRATTTSLVEQKFNNISNSALISKINTVNFTLIFHSGHVWIIGIRV</sequence>
<dbReference type="AlphaFoldDB" id="A0A0A9BEP9"/>
<dbReference type="EMBL" id="GBRH01236069">
    <property type="protein sequence ID" value="JAD61826.1"/>
    <property type="molecule type" value="Transcribed_RNA"/>
</dbReference>
<name>A0A0A9BEP9_ARUDO</name>
<protein>
    <submittedName>
        <fullName evidence="1">Uncharacterized protein</fullName>
    </submittedName>
</protein>
<accession>A0A0A9BEP9</accession>
<reference evidence="1" key="1">
    <citation type="submission" date="2014-09" db="EMBL/GenBank/DDBJ databases">
        <authorList>
            <person name="Magalhaes I.L.F."/>
            <person name="Oliveira U."/>
            <person name="Santos F.R."/>
            <person name="Vidigal T.H.D.A."/>
            <person name="Brescovit A.D."/>
            <person name="Santos A.J."/>
        </authorList>
    </citation>
    <scope>NUCLEOTIDE SEQUENCE</scope>
    <source>
        <tissue evidence="1">Shoot tissue taken approximately 20 cm above the soil surface</tissue>
    </source>
</reference>
<proteinExistence type="predicted"/>
<reference evidence="1" key="2">
    <citation type="journal article" date="2015" name="Data Brief">
        <title>Shoot transcriptome of the giant reed, Arundo donax.</title>
        <authorList>
            <person name="Barrero R.A."/>
            <person name="Guerrero F.D."/>
            <person name="Moolhuijzen P."/>
            <person name="Goolsby J.A."/>
            <person name="Tidwell J."/>
            <person name="Bellgard S.E."/>
            <person name="Bellgard M.I."/>
        </authorList>
    </citation>
    <scope>NUCLEOTIDE SEQUENCE</scope>
    <source>
        <tissue evidence="1">Shoot tissue taken approximately 20 cm above the soil surface</tissue>
    </source>
</reference>
<evidence type="ECO:0000313" key="1">
    <source>
        <dbReference type="EMBL" id="JAD61826.1"/>
    </source>
</evidence>